<organism evidence="6 7">
    <name type="scientific">Cadophora malorum</name>
    <dbReference type="NCBI Taxonomy" id="108018"/>
    <lineage>
        <taxon>Eukaryota</taxon>
        <taxon>Fungi</taxon>
        <taxon>Dikarya</taxon>
        <taxon>Ascomycota</taxon>
        <taxon>Pezizomycotina</taxon>
        <taxon>Leotiomycetes</taxon>
        <taxon>Helotiales</taxon>
        <taxon>Ploettnerulaceae</taxon>
        <taxon>Cadophora</taxon>
    </lineage>
</organism>
<dbReference type="FunFam" id="3.40.50.300:FF:000216">
    <property type="entry name" value="Type VII secretion ATPase EccA"/>
    <property type="match status" value="1"/>
</dbReference>
<dbReference type="FunFam" id="1.10.8.60:FF:000160">
    <property type="entry name" value="WGS project CABT00000000 data, contig 2.55"/>
    <property type="match status" value="1"/>
</dbReference>
<feature type="region of interest" description="Disordered" evidence="4">
    <location>
        <begin position="587"/>
        <end position="651"/>
    </location>
</feature>
<dbReference type="PANTHER" id="PTHR43392">
    <property type="entry name" value="AAA-TYPE ATPASE FAMILY PROTEIN / ANKYRIN REPEAT FAMILY PROTEIN"/>
    <property type="match status" value="1"/>
</dbReference>
<comment type="similarity">
    <text evidence="1">Belongs to the CbxX/CfxQ family.</text>
</comment>
<dbReference type="InterPro" id="IPR050773">
    <property type="entry name" value="CbxX/CfxQ_RuBisCO_ESX"/>
</dbReference>
<protein>
    <recommendedName>
        <fullName evidence="5">AAA+ ATPase domain-containing protein</fullName>
    </recommendedName>
</protein>
<dbReference type="GO" id="GO:0016887">
    <property type="term" value="F:ATP hydrolysis activity"/>
    <property type="evidence" value="ECO:0007669"/>
    <property type="project" value="InterPro"/>
</dbReference>
<dbReference type="SUPFAM" id="SSF52540">
    <property type="entry name" value="P-loop containing nucleoside triphosphate hydrolases"/>
    <property type="match status" value="2"/>
</dbReference>
<dbReference type="PANTHER" id="PTHR43392:SF2">
    <property type="entry name" value="AAA-TYPE ATPASE FAMILY PROTEIN _ ANKYRIN REPEAT FAMILY PROTEIN"/>
    <property type="match status" value="1"/>
</dbReference>
<dbReference type="InterPro" id="IPR000641">
    <property type="entry name" value="CbxX/CfxQ"/>
</dbReference>
<dbReference type="InterPro" id="IPR003959">
    <property type="entry name" value="ATPase_AAA_core"/>
</dbReference>
<dbReference type="GO" id="GO:0005524">
    <property type="term" value="F:ATP binding"/>
    <property type="evidence" value="ECO:0007669"/>
    <property type="project" value="UniProtKB-KW"/>
</dbReference>
<feature type="region of interest" description="Disordered" evidence="4">
    <location>
        <begin position="286"/>
        <end position="322"/>
    </location>
</feature>
<keyword evidence="7" id="KW-1185">Reference proteome</keyword>
<dbReference type="PRINTS" id="PR00819">
    <property type="entry name" value="CBXCFQXSUPER"/>
</dbReference>
<dbReference type="InterPro" id="IPR027417">
    <property type="entry name" value="P-loop_NTPase"/>
</dbReference>
<evidence type="ECO:0000256" key="4">
    <source>
        <dbReference type="SAM" id="MobiDB-lite"/>
    </source>
</evidence>
<feature type="compositionally biased region" description="Acidic residues" evidence="4">
    <location>
        <begin position="295"/>
        <end position="321"/>
    </location>
</feature>
<evidence type="ECO:0000259" key="5">
    <source>
        <dbReference type="SMART" id="SM00382"/>
    </source>
</evidence>
<dbReference type="AlphaFoldDB" id="A0A8H7W4Z1"/>
<dbReference type="CDD" id="cd00009">
    <property type="entry name" value="AAA"/>
    <property type="match status" value="1"/>
</dbReference>
<evidence type="ECO:0000313" key="6">
    <source>
        <dbReference type="EMBL" id="KAG4412498.1"/>
    </source>
</evidence>
<feature type="domain" description="AAA+ ATPase" evidence="5">
    <location>
        <begin position="380"/>
        <end position="511"/>
    </location>
</feature>
<evidence type="ECO:0000313" key="7">
    <source>
        <dbReference type="Proteomes" id="UP000664132"/>
    </source>
</evidence>
<dbReference type="EMBL" id="JAFJYH010000374">
    <property type="protein sequence ID" value="KAG4412498.1"/>
    <property type="molecule type" value="Genomic_DNA"/>
</dbReference>
<comment type="caution">
    <text evidence="6">The sequence shown here is derived from an EMBL/GenBank/DDBJ whole genome shotgun (WGS) entry which is preliminary data.</text>
</comment>
<keyword evidence="2" id="KW-0547">Nucleotide-binding</keyword>
<proteinExistence type="inferred from homology"/>
<sequence>MLDHISGYSTTEQELSQHILLQAISSLDNILQTSSISPTEADSTARRTQQVIRSLVLLNKVLFRSNPSCSQEKERHEVLPESLSVSRTVNTTPPPGYSPDFKQDVLQDRVAEKNAEMVNESNVQEVCQILHPAPGEQIPDVYLTVFEPMSSSLTRTSSYGLDVHASSPSWFDIAALFRSIRSFLEIKYETVPACIPRFFIEQIASWEMIFQIQRPASTNSIWNLDYQEQRLEVLGHSNLEICYRLKCVCPEGALHSLDVYCPRNIPSGTSDLDILLRDSKEYNKKKMMKVTSAEQSEDENDDQNEDDGAEEETEEEAEPDYEAITARRAAEMKKELREQKDKEITEIMEMVGWNGAKEHIRKLEAKVKTSQMQGVDMKCEGLGTILMDGSGTGKTTFAHHYAAYLHATGLIDTSTVKSTTGIYLADGGTSRIKKYIENLEHSGGVLFIDDAHFLLSCDHSSGVKVLDYLLQNIPVHSKKIAFILAGTEKGMQKIIGHGSHSTATMFPYLINFHDFKDDELIGIFGRLVKTKWDGKMSVEGGEDGLFVRVATRRVGRGRGMDRFGNARAVEALVGRVWERQVIRRAVEREKKPQASKPAQDIDSPSTSHETDSGTLEGEQKVDPKMVPEGTSAAEDEGSENGDGITSSETEGGFDNSIAALNVVSVASESDTVIKVVDTLAELQDSGDKIQNAVIDVDPEDYKFTKEDILGPDPSNAVLNSPAWTQLQKLTGLEKVKDSILSLLELVKANYQREMEEKPLLKVSLDRLFLGPPGTGKTLVAKLYGQLLAEIGILSKGEVLLRNPSDLIGQYIGDSEANTKAALNAAIGNVLVIDEAYMMYSGGSDGTGNESDSYRQGIMDTLVGEIQSTPGEDRCVLLLGYDTAMEEMLQNSNPGLARRFPLAYAFRFQNFTTQELESILRSKLGDDVLEATDEAIRVAMDVLKKPARERISGTEEE</sequence>
<keyword evidence="3" id="KW-0067">ATP-binding</keyword>
<evidence type="ECO:0000256" key="1">
    <source>
        <dbReference type="ARBA" id="ARBA00010378"/>
    </source>
</evidence>
<reference evidence="6" key="1">
    <citation type="submission" date="2021-02" db="EMBL/GenBank/DDBJ databases">
        <title>Genome sequence Cadophora malorum strain M34.</title>
        <authorList>
            <person name="Stefanovic E."/>
            <person name="Vu D."/>
            <person name="Scully C."/>
            <person name="Dijksterhuis J."/>
            <person name="Roader J."/>
            <person name="Houbraken J."/>
        </authorList>
    </citation>
    <scope>NUCLEOTIDE SEQUENCE</scope>
    <source>
        <strain evidence="6">M34</strain>
    </source>
</reference>
<dbReference type="Pfam" id="PF00004">
    <property type="entry name" value="AAA"/>
    <property type="match status" value="2"/>
</dbReference>
<evidence type="ECO:0000256" key="2">
    <source>
        <dbReference type="ARBA" id="ARBA00022741"/>
    </source>
</evidence>
<dbReference type="SMART" id="SM00382">
    <property type="entry name" value="AAA"/>
    <property type="match status" value="2"/>
</dbReference>
<dbReference type="InterPro" id="IPR003593">
    <property type="entry name" value="AAA+_ATPase"/>
</dbReference>
<dbReference type="Gene3D" id="3.40.50.300">
    <property type="entry name" value="P-loop containing nucleotide triphosphate hydrolases"/>
    <property type="match status" value="2"/>
</dbReference>
<dbReference type="Gene3D" id="1.10.8.60">
    <property type="match status" value="1"/>
</dbReference>
<dbReference type="OrthoDB" id="2423195at2759"/>
<gene>
    <name evidence="6" type="ORF">IFR04_014354</name>
</gene>
<dbReference type="Proteomes" id="UP000664132">
    <property type="component" value="Unassembled WGS sequence"/>
</dbReference>
<accession>A0A8H7W4Z1</accession>
<feature type="domain" description="AAA+ ATPase" evidence="5">
    <location>
        <begin position="763"/>
        <end position="911"/>
    </location>
</feature>
<evidence type="ECO:0000256" key="3">
    <source>
        <dbReference type="ARBA" id="ARBA00022840"/>
    </source>
</evidence>
<name>A0A8H7W4Z1_9HELO</name>